<dbReference type="eggNOG" id="COG2220">
    <property type="taxonomic scope" value="Bacteria"/>
</dbReference>
<feature type="chain" id="PRO_5002946183" description="Metal-dependent hydrolase" evidence="1">
    <location>
        <begin position="22"/>
        <end position="258"/>
    </location>
</feature>
<dbReference type="InterPro" id="IPR036866">
    <property type="entry name" value="RibonucZ/Hydroxyglut_hydro"/>
</dbReference>
<dbReference type="EMBL" id="AP010904">
    <property type="protein sequence ID" value="BAH77725.1"/>
    <property type="molecule type" value="Genomic_DNA"/>
</dbReference>
<sequence>MLLETVLTLALVLTLSAPAVAAAPADAPGTAPKATPIPTQDTIETSAGPLTLRFIGHGSLAFAFAGKTIYVDPYGKVGDYAAMPKADLVLITHEHGDHLDPAALAAVAGPDTPLVVSEVVREKLGRGTALKNGETTEVLGIPIAAVPAYNIKHKRDTGEHFHPKGRGNGYVLTFGDVRVYVAGDTEDIPEMAALAGVDVAFVPMNLPYTMTPEMAAAAGLTLQPKKALYPYHYGETDPARLVELLAGSGIEVRVRDLR</sequence>
<keyword evidence="1" id="KW-0732">Signal</keyword>
<protein>
    <recommendedName>
        <fullName evidence="4">Metal-dependent hydrolase</fullName>
    </recommendedName>
</protein>
<dbReference type="Gene3D" id="3.60.15.10">
    <property type="entry name" value="Ribonuclease Z/Hydroxyacylglutathione hydrolase-like"/>
    <property type="match status" value="1"/>
</dbReference>
<evidence type="ECO:0008006" key="4">
    <source>
        <dbReference type="Google" id="ProtNLM"/>
    </source>
</evidence>
<dbReference type="AlphaFoldDB" id="C4XQ26"/>
<dbReference type="Pfam" id="PF13483">
    <property type="entry name" value="Lactamase_B_3"/>
    <property type="match status" value="1"/>
</dbReference>
<accession>C4XQ26</accession>
<dbReference type="PANTHER" id="PTHR43546">
    <property type="entry name" value="UPF0173 METAL-DEPENDENT HYDROLASE MJ1163-RELATED"/>
    <property type="match status" value="1"/>
</dbReference>
<keyword evidence="3" id="KW-1185">Reference proteome</keyword>
<reference evidence="2 3" key="1">
    <citation type="journal article" date="2009" name="Genome Res.">
        <title>Whole genome sequence of Desulfovibrio magneticus strain RS-1 revealed common gene clusters in magnetotactic bacteria.</title>
        <authorList>
            <person name="Nakazawa H."/>
            <person name="Arakaki A."/>
            <person name="Narita-Yamada S."/>
            <person name="Yashiro I."/>
            <person name="Jinno K."/>
            <person name="Aoki N."/>
            <person name="Tsuruyama A."/>
            <person name="Okamura Y."/>
            <person name="Tanikawa S."/>
            <person name="Fujita N."/>
            <person name="Takeyama H."/>
            <person name="Matsunaga T."/>
        </authorList>
    </citation>
    <scope>NUCLEOTIDE SEQUENCE [LARGE SCALE GENOMIC DNA]</scope>
    <source>
        <strain evidence="3">ATCC 700980 / DSM 13731 / RS-1</strain>
    </source>
</reference>
<organism evidence="2 3">
    <name type="scientific">Solidesulfovibrio magneticus (strain ATCC 700980 / DSM 13731 / RS-1)</name>
    <name type="common">Desulfovibrio magneticus</name>
    <dbReference type="NCBI Taxonomy" id="573370"/>
    <lineage>
        <taxon>Bacteria</taxon>
        <taxon>Pseudomonadati</taxon>
        <taxon>Thermodesulfobacteriota</taxon>
        <taxon>Desulfovibrionia</taxon>
        <taxon>Desulfovibrionales</taxon>
        <taxon>Desulfovibrionaceae</taxon>
        <taxon>Solidesulfovibrio</taxon>
    </lineage>
</organism>
<dbReference type="SUPFAM" id="SSF56281">
    <property type="entry name" value="Metallo-hydrolase/oxidoreductase"/>
    <property type="match status" value="1"/>
</dbReference>
<gene>
    <name evidence="2" type="ordered locus">DMR_42340</name>
</gene>
<dbReference type="Proteomes" id="UP000009071">
    <property type="component" value="Chromosome"/>
</dbReference>
<proteinExistence type="predicted"/>
<dbReference type="STRING" id="573370.DMR_42340"/>
<dbReference type="KEGG" id="dma:DMR_42340"/>
<dbReference type="OrthoDB" id="9789133at2"/>
<evidence type="ECO:0000313" key="3">
    <source>
        <dbReference type="Proteomes" id="UP000009071"/>
    </source>
</evidence>
<evidence type="ECO:0000256" key="1">
    <source>
        <dbReference type="SAM" id="SignalP"/>
    </source>
</evidence>
<dbReference type="InterPro" id="IPR050114">
    <property type="entry name" value="UPF0173_UPF0282_UlaG_hydrolase"/>
</dbReference>
<evidence type="ECO:0000313" key="2">
    <source>
        <dbReference type="EMBL" id="BAH77725.1"/>
    </source>
</evidence>
<dbReference type="PANTHER" id="PTHR43546:SF3">
    <property type="entry name" value="UPF0173 METAL-DEPENDENT HYDROLASE MJ1163"/>
    <property type="match status" value="1"/>
</dbReference>
<dbReference type="HOGENOM" id="CLU_070010_0_0_7"/>
<dbReference type="RefSeq" id="WP_015862850.1">
    <property type="nucleotide sequence ID" value="NC_012796.1"/>
</dbReference>
<feature type="signal peptide" evidence="1">
    <location>
        <begin position="1"/>
        <end position="21"/>
    </location>
</feature>
<name>C4XQ26_SOLM1</name>